<reference evidence="2" key="1">
    <citation type="submission" date="2022-11" db="EMBL/GenBank/DDBJ databases">
        <title>Genomic repertoires linked with pathogenic potency of arthritogenic Prevotella copri isolated from the gut of rheumatoid arthritis patients.</title>
        <authorList>
            <person name="Nii T."/>
            <person name="Maeda Y."/>
            <person name="Motooka D."/>
            <person name="Naito M."/>
            <person name="Matsumoto Y."/>
            <person name="Ogawa T."/>
            <person name="Oguro-Igashira E."/>
            <person name="Kishikawa T."/>
            <person name="Yamashita M."/>
            <person name="Koizumi S."/>
            <person name="Kurakawa T."/>
            <person name="Okumura R."/>
            <person name="Kayama H."/>
            <person name="Murakami M."/>
            <person name="Sakaguchi T."/>
            <person name="Das B."/>
            <person name="Nakamura S."/>
            <person name="Okada Y."/>
            <person name="Kumanogoh A."/>
            <person name="Takeda K."/>
        </authorList>
    </citation>
    <scope>NUCLEOTIDE SEQUENCE</scope>
    <source>
        <strain evidence="2">H012_8</strain>
    </source>
</reference>
<dbReference type="InterPro" id="IPR019096">
    <property type="entry name" value="YopX_protein"/>
</dbReference>
<dbReference type="Pfam" id="PF09643">
    <property type="entry name" value="YopX"/>
    <property type="match status" value="1"/>
</dbReference>
<dbReference type="SUPFAM" id="SSF159006">
    <property type="entry name" value="YopX-like"/>
    <property type="match status" value="1"/>
</dbReference>
<evidence type="ECO:0000313" key="3">
    <source>
        <dbReference type="Proteomes" id="UP001209168"/>
    </source>
</evidence>
<comment type="caution">
    <text evidence="2">The sequence shown here is derived from an EMBL/GenBank/DDBJ whole genome shotgun (WGS) entry which is preliminary data.</text>
</comment>
<dbReference type="AlphaFoldDB" id="A0AAW5UCZ6"/>
<evidence type="ECO:0000313" key="2">
    <source>
        <dbReference type="EMBL" id="MCW4154076.1"/>
    </source>
</evidence>
<gene>
    <name evidence="2" type="ORF">ONT23_00675</name>
</gene>
<dbReference type="Proteomes" id="UP001209168">
    <property type="component" value="Unassembled WGS sequence"/>
</dbReference>
<dbReference type="Gene3D" id="2.30.30.290">
    <property type="entry name" value="YopX-like domains"/>
    <property type="match status" value="1"/>
</dbReference>
<protein>
    <submittedName>
        <fullName evidence="2">YopX family protein</fullName>
    </submittedName>
</protein>
<feature type="domain" description="YopX protein" evidence="1">
    <location>
        <begin position="28"/>
        <end position="123"/>
    </location>
</feature>
<organism evidence="2 3">
    <name type="scientific">Segatella copri</name>
    <dbReference type="NCBI Taxonomy" id="165179"/>
    <lineage>
        <taxon>Bacteria</taxon>
        <taxon>Pseudomonadati</taxon>
        <taxon>Bacteroidota</taxon>
        <taxon>Bacteroidia</taxon>
        <taxon>Bacteroidales</taxon>
        <taxon>Prevotellaceae</taxon>
        <taxon>Segatella</taxon>
    </lineage>
</organism>
<dbReference type="EMBL" id="JAPDVH010000001">
    <property type="protein sequence ID" value="MCW4154076.1"/>
    <property type="molecule type" value="Genomic_DNA"/>
</dbReference>
<proteinExistence type="predicted"/>
<dbReference type="RefSeq" id="WP_264956669.1">
    <property type="nucleotide sequence ID" value="NZ_JAPDVH010000001.1"/>
</dbReference>
<dbReference type="InterPro" id="IPR023385">
    <property type="entry name" value="YopX-like_C"/>
</dbReference>
<evidence type="ECO:0000259" key="1">
    <source>
        <dbReference type="Pfam" id="PF09643"/>
    </source>
</evidence>
<accession>A0AAW5UCZ6</accession>
<sequence length="127" mass="15006">MKTENIKFKAKRLDGKGWVCGYFYEENGNTYIIENRQKESKLNRNFPYQVDPSTVCIFTGLTDCEGKELFEHDLIHFVGFTHTAEVIWSEGNYAFMVVSENKHSYWLHNVIKLCRIERIGNKFDKKK</sequence>
<name>A0AAW5UCZ6_9BACT</name>